<proteinExistence type="predicted"/>
<organism evidence="2 3">
    <name type="scientific">Tilletia horrida</name>
    <dbReference type="NCBI Taxonomy" id="155126"/>
    <lineage>
        <taxon>Eukaryota</taxon>
        <taxon>Fungi</taxon>
        <taxon>Dikarya</taxon>
        <taxon>Basidiomycota</taxon>
        <taxon>Ustilaginomycotina</taxon>
        <taxon>Exobasidiomycetes</taxon>
        <taxon>Tilletiales</taxon>
        <taxon>Tilletiaceae</taxon>
        <taxon>Tilletia</taxon>
    </lineage>
</organism>
<dbReference type="Proteomes" id="UP001176521">
    <property type="component" value="Unassembled WGS sequence"/>
</dbReference>
<sequence length="366" mass="37719">MKASLSVWLLVAAACSASAAALSGDSSVNRHDLHLEKRGKVHDAMSIIRQKKKCGTDFCSTFLHLPTTPVTKTVTVTQTVNSRVPSSTLSTTAVITKTASAVTRTNTQLSVVKVTPTVSKTVVTEVSFSSTVTTVTSFVTSTATNIVSTVTSYTPPVRVRKAENKDSRIPTWLNGFCADTVSKACSHLVSATTLTKTKTKTITVTRSTKSGVATVIGTNTVAITPTSTVTVVKTSTSTAPAVTSIVGVTTSTLVPLTATATATTVVTATATATVTLTQPVRGYIRVLNRDAGGVVGNIGPLDGSGRSSVVPLDDSSAIVVEMPYEAFVNGGGPFNLAIVGAEGTTEPFLGAASRDGYDDLAPGSWV</sequence>
<keyword evidence="1" id="KW-0732">Signal</keyword>
<reference evidence="2" key="1">
    <citation type="journal article" date="2023" name="PhytoFront">
        <title>Draft Genome Resources of Seven Strains of Tilletia horrida, Causal Agent of Kernel Smut of Rice.</title>
        <authorList>
            <person name="Khanal S."/>
            <person name="Antony Babu S."/>
            <person name="Zhou X.G."/>
        </authorList>
    </citation>
    <scope>NUCLEOTIDE SEQUENCE</scope>
    <source>
        <strain evidence="2">TX3</strain>
    </source>
</reference>
<keyword evidence="3" id="KW-1185">Reference proteome</keyword>
<feature type="signal peptide" evidence="1">
    <location>
        <begin position="1"/>
        <end position="21"/>
    </location>
</feature>
<evidence type="ECO:0000313" key="3">
    <source>
        <dbReference type="Proteomes" id="UP001176521"/>
    </source>
</evidence>
<dbReference type="AlphaFoldDB" id="A0AAN6G813"/>
<accession>A0AAN6G813</accession>
<evidence type="ECO:0000313" key="2">
    <source>
        <dbReference type="EMBL" id="KAK0525797.1"/>
    </source>
</evidence>
<comment type="caution">
    <text evidence="2">The sequence shown here is derived from an EMBL/GenBank/DDBJ whole genome shotgun (WGS) entry which is preliminary data.</text>
</comment>
<dbReference type="EMBL" id="JAPDMQ010000381">
    <property type="protein sequence ID" value="KAK0525797.1"/>
    <property type="molecule type" value="Genomic_DNA"/>
</dbReference>
<dbReference type="PROSITE" id="PS51257">
    <property type="entry name" value="PROKAR_LIPOPROTEIN"/>
    <property type="match status" value="1"/>
</dbReference>
<name>A0AAN6G813_9BASI</name>
<evidence type="ECO:0000256" key="1">
    <source>
        <dbReference type="SAM" id="SignalP"/>
    </source>
</evidence>
<gene>
    <name evidence="2" type="ORF">OC842_005396</name>
</gene>
<feature type="chain" id="PRO_5043011007" evidence="1">
    <location>
        <begin position="22"/>
        <end position="366"/>
    </location>
</feature>
<protein>
    <submittedName>
        <fullName evidence="2">Uncharacterized protein</fullName>
    </submittedName>
</protein>